<evidence type="ECO:0000256" key="4">
    <source>
        <dbReference type="ARBA" id="ARBA00022679"/>
    </source>
</evidence>
<sequence length="431" mass="47799">METVTDTAAANRDTTAATGPTPTGGVDWHRLREDFPILHQTVHGKPLIYFDNAATSQKPRVVIETLRRYYERDNANVHRGIHELSNRATQAYEAARTRVARFLNARSPDEIVFTRGTTEGINLVAQAWGLQNLRPGDVILLTELEHHSNLVPWQMLAQRVGAKLAFVPVTGDEGLVDERRLAELLAPPVKLFAMVHVSNSLGVVNPVADWCARARQRGIVTLVDGAQSAGHMPVDVQAIGCDFFVFSGHKTCGPTGVGVLYGRRELLEHMPPWQGGGEMILSVDYHQTTFKAPPHRFEAGTPDISGPIGLHAALDYLDGIGRARIWQHDQELAQYAYDRLAAIPGIRLFGPKRGRAGLVSFLLNDVHAHDVVTLADREGIALRGGHHCTQPLMRKLGVESTARASFYFYNTFEEVDRFVEVIRAIQKFFSR</sequence>
<feature type="region of interest" description="Disordered" evidence="9">
    <location>
        <begin position="1"/>
        <end position="26"/>
    </location>
</feature>
<evidence type="ECO:0000256" key="2">
    <source>
        <dbReference type="ARBA" id="ARBA00010447"/>
    </source>
</evidence>
<proteinExistence type="inferred from homology"/>
<keyword evidence="5 8" id="KW-0663">Pyridoxal phosphate</keyword>
<feature type="domain" description="Aminotransferase class V" evidence="10">
    <location>
        <begin position="48"/>
        <end position="418"/>
    </location>
</feature>
<evidence type="ECO:0000256" key="5">
    <source>
        <dbReference type="ARBA" id="ARBA00022898"/>
    </source>
</evidence>
<dbReference type="Gene3D" id="3.90.1150.10">
    <property type="entry name" value="Aspartate Aminotransferase, domain 1"/>
    <property type="match status" value="1"/>
</dbReference>
<dbReference type="InterPro" id="IPR015421">
    <property type="entry name" value="PyrdxlP-dep_Trfase_major"/>
</dbReference>
<dbReference type="Proteomes" id="UP000477311">
    <property type="component" value="Unassembled WGS sequence"/>
</dbReference>
<reference evidence="11 12" key="1">
    <citation type="submission" date="2020-02" db="EMBL/GenBank/DDBJ databases">
        <title>Draft genome sequence of Limisphaera ngatamarikiensis NGM72.4T, a thermophilic Verrucomicrobia grouped in subdivision 3.</title>
        <authorList>
            <person name="Carere C.R."/>
            <person name="Steen J."/>
            <person name="Hugenholtz P."/>
            <person name="Stott M.B."/>
        </authorList>
    </citation>
    <scope>NUCLEOTIDE SEQUENCE [LARGE SCALE GENOMIC DNA]</scope>
    <source>
        <strain evidence="11 12">NGM72.4</strain>
    </source>
</reference>
<feature type="compositionally biased region" description="Low complexity" evidence="9">
    <location>
        <begin position="1"/>
        <end position="25"/>
    </location>
</feature>
<keyword evidence="4 8" id="KW-0808">Transferase</keyword>
<dbReference type="CDD" id="cd06453">
    <property type="entry name" value="SufS_like"/>
    <property type="match status" value="1"/>
</dbReference>
<comment type="catalytic activity">
    <reaction evidence="6 8">
        <text>(sulfur carrier)-H + L-cysteine = (sulfur carrier)-SH + L-alanine</text>
        <dbReference type="Rhea" id="RHEA:43892"/>
        <dbReference type="Rhea" id="RHEA-COMP:14737"/>
        <dbReference type="Rhea" id="RHEA-COMP:14739"/>
        <dbReference type="ChEBI" id="CHEBI:29917"/>
        <dbReference type="ChEBI" id="CHEBI:35235"/>
        <dbReference type="ChEBI" id="CHEBI:57972"/>
        <dbReference type="ChEBI" id="CHEBI:64428"/>
        <dbReference type="EC" id="2.8.1.7"/>
    </reaction>
</comment>
<evidence type="ECO:0000313" key="12">
    <source>
        <dbReference type="Proteomes" id="UP000477311"/>
    </source>
</evidence>
<comment type="cofactor">
    <cofactor evidence="1 7">
        <name>pyridoxal 5'-phosphate</name>
        <dbReference type="ChEBI" id="CHEBI:597326"/>
    </cofactor>
</comment>
<evidence type="ECO:0000259" key="10">
    <source>
        <dbReference type="Pfam" id="PF00266"/>
    </source>
</evidence>
<keyword evidence="12" id="KW-1185">Reference proteome</keyword>
<evidence type="ECO:0000256" key="1">
    <source>
        <dbReference type="ARBA" id="ARBA00001933"/>
    </source>
</evidence>
<comment type="function">
    <text evidence="8">Catalyzes the removal of elemental sulfur and selenium atoms from L-cysteine, L-cystine, L-selenocysteine, and L-selenocystine to produce L-alanine.</text>
</comment>
<evidence type="ECO:0000256" key="9">
    <source>
        <dbReference type="SAM" id="MobiDB-lite"/>
    </source>
</evidence>
<evidence type="ECO:0000256" key="6">
    <source>
        <dbReference type="ARBA" id="ARBA00050776"/>
    </source>
</evidence>
<dbReference type="RefSeq" id="WP_165106620.1">
    <property type="nucleotide sequence ID" value="NZ_JAAKYA010000036.1"/>
</dbReference>
<protein>
    <recommendedName>
        <fullName evidence="3 8">Cysteine desulfurase</fullName>
        <ecNumber evidence="3 8">2.8.1.7</ecNumber>
    </recommendedName>
</protein>
<dbReference type="SUPFAM" id="SSF53383">
    <property type="entry name" value="PLP-dependent transferases"/>
    <property type="match status" value="1"/>
</dbReference>
<dbReference type="Gene3D" id="3.40.640.10">
    <property type="entry name" value="Type I PLP-dependent aspartate aminotransferase-like (Major domain)"/>
    <property type="match status" value="1"/>
</dbReference>
<dbReference type="EMBL" id="JAAKYA010000036">
    <property type="protein sequence ID" value="NGO38901.1"/>
    <property type="molecule type" value="Genomic_DNA"/>
</dbReference>
<dbReference type="GO" id="GO:0031071">
    <property type="term" value="F:cysteine desulfurase activity"/>
    <property type="evidence" value="ECO:0007669"/>
    <property type="project" value="UniProtKB-UniRule"/>
</dbReference>
<dbReference type="PANTHER" id="PTHR43586">
    <property type="entry name" value="CYSTEINE DESULFURASE"/>
    <property type="match status" value="1"/>
</dbReference>
<comment type="similarity">
    <text evidence="2 8">Belongs to the class-V pyridoxal-phosphate-dependent aminotransferase family. Csd subfamily.</text>
</comment>
<name>A0A6M1RU28_9BACT</name>
<dbReference type="Pfam" id="PF00266">
    <property type="entry name" value="Aminotran_5"/>
    <property type="match status" value="1"/>
</dbReference>
<dbReference type="EC" id="2.8.1.7" evidence="3 8"/>
<dbReference type="NCBIfam" id="TIGR01979">
    <property type="entry name" value="sufS"/>
    <property type="match status" value="1"/>
</dbReference>
<dbReference type="AlphaFoldDB" id="A0A6M1RU28"/>
<dbReference type="GO" id="GO:0030170">
    <property type="term" value="F:pyridoxal phosphate binding"/>
    <property type="evidence" value="ECO:0007669"/>
    <property type="project" value="UniProtKB-UniRule"/>
</dbReference>
<evidence type="ECO:0000256" key="8">
    <source>
        <dbReference type="RuleBase" id="RU004506"/>
    </source>
</evidence>
<comment type="caution">
    <text evidence="11">The sequence shown here is derived from an EMBL/GenBank/DDBJ whole genome shotgun (WGS) entry which is preliminary data.</text>
</comment>
<dbReference type="InterPro" id="IPR015422">
    <property type="entry name" value="PyrdxlP-dep_Trfase_small"/>
</dbReference>
<dbReference type="InterPro" id="IPR000192">
    <property type="entry name" value="Aminotrans_V_dom"/>
</dbReference>
<gene>
    <name evidence="11" type="ORF">G4L39_05760</name>
</gene>
<dbReference type="PROSITE" id="PS00595">
    <property type="entry name" value="AA_TRANSFER_CLASS_5"/>
    <property type="match status" value="1"/>
</dbReference>
<organism evidence="11 12">
    <name type="scientific">Limisphaera ngatamarikiensis</name>
    <dbReference type="NCBI Taxonomy" id="1324935"/>
    <lineage>
        <taxon>Bacteria</taxon>
        <taxon>Pseudomonadati</taxon>
        <taxon>Verrucomicrobiota</taxon>
        <taxon>Verrucomicrobiia</taxon>
        <taxon>Limisphaerales</taxon>
        <taxon>Limisphaeraceae</taxon>
        <taxon>Limisphaera</taxon>
    </lineage>
</organism>
<evidence type="ECO:0000256" key="3">
    <source>
        <dbReference type="ARBA" id="ARBA00012239"/>
    </source>
</evidence>
<dbReference type="GO" id="GO:0006534">
    <property type="term" value="P:cysteine metabolic process"/>
    <property type="evidence" value="ECO:0007669"/>
    <property type="project" value="UniProtKB-UniRule"/>
</dbReference>
<dbReference type="InterPro" id="IPR015424">
    <property type="entry name" value="PyrdxlP-dep_Trfase"/>
</dbReference>
<dbReference type="InterPro" id="IPR020578">
    <property type="entry name" value="Aminotrans_V_PyrdxlP_BS"/>
</dbReference>
<dbReference type="InterPro" id="IPR010970">
    <property type="entry name" value="Cys_dSase_SufS"/>
</dbReference>
<accession>A0A6M1RU28</accession>
<evidence type="ECO:0000256" key="7">
    <source>
        <dbReference type="RuleBase" id="RU004504"/>
    </source>
</evidence>
<dbReference type="PANTHER" id="PTHR43586:SF8">
    <property type="entry name" value="CYSTEINE DESULFURASE 1, CHLOROPLASTIC"/>
    <property type="match status" value="1"/>
</dbReference>
<evidence type="ECO:0000313" key="11">
    <source>
        <dbReference type="EMBL" id="NGO38901.1"/>
    </source>
</evidence>